<feature type="chain" id="PRO_5045808947" evidence="1">
    <location>
        <begin position="32"/>
        <end position="127"/>
    </location>
</feature>
<evidence type="ECO:0000313" key="4">
    <source>
        <dbReference type="Proteomes" id="UP001589887"/>
    </source>
</evidence>
<dbReference type="SUPFAM" id="SSF47090">
    <property type="entry name" value="PGBD-like"/>
    <property type="match status" value="1"/>
</dbReference>
<reference evidence="3 4" key="1">
    <citation type="submission" date="2024-09" db="EMBL/GenBank/DDBJ databases">
        <authorList>
            <person name="Sun Q."/>
            <person name="Mori K."/>
        </authorList>
    </citation>
    <scope>NUCLEOTIDE SEQUENCE [LARGE SCALE GENOMIC DNA]</scope>
    <source>
        <strain evidence="3 4">JCM 4557</strain>
    </source>
</reference>
<organism evidence="3 4">
    <name type="scientific">Streptomyces noboritoensis</name>
    <dbReference type="NCBI Taxonomy" id="67337"/>
    <lineage>
        <taxon>Bacteria</taxon>
        <taxon>Bacillati</taxon>
        <taxon>Actinomycetota</taxon>
        <taxon>Actinomycetes</taxon>
        <taxon>Kitasatosporales</taxon>
        <taxon>Streptomycetaceae</taxon>
        <taxon>Streptomyces</taxon>
    </lineage>
</organism>
<protein>
    <submittedName>
        <fullName evidence="3">Peptidoglycan-binding protein</fullName>
    </submittedName>
</protein>
<dbReference type="InterPro" id="IPR036365">
    <property type="entry name" value="PGBD-like_sf"/>
</dbReference>
<dbReference type="RefSeq" id="WP_394316921.1">
    <property type="nucleotide sequence ID" value="NZ_JBHMQV010000001.1"/>
</dbReference>
<dbReference type="InterPro" id="IPR002477">
    <property type="entry name" value="Peptidoglycan-bd-like"/>
</dbReference>
<sequence length="127" mass="13097">MSAVDVRRVSVALSAAALMVGSLLGATAAQAKPGVANIGTGSGNKAGIKCVQRAFNAYAGTKLAVDGVYGKNTKDAVVNFQRFWRLPVDGVVGPNTGGTIEFMVAQNNGGKDVWRTNGCWAVVPTKN</sequence>
<evidence type="ECO:0000313" key="3">
    <source>
        <dbReference type="EMBL" id="MFC0843148.1"/>
    </source>
</evidence>
<dbReference type="Pfam" id="PF01471">
    <property type="entry name" value="PG_binding_1"/>
    <property type="match status" value="1"/>
</dbReference>
<keyword evidence="1" id="KW-0732">Signal</keyword>
<comment type="caution">
    <text evidence="3">The sequence shown here is derived from an EMBL/GenBank/DDBJ whole genome shotgun (WGS) entry which is preliminary data.</text>
</comment>
<accession>A0ABV6TBH5</accession>
<gene>
    <name evidence="3" type="ORF">ACFH04_05225</name>
</gene>
<feature type="signal peptide" evidence="1">
    <location>
        <begin position="1"/>
        <end position="31"/>
    </location>
</feature>
<dbReference type="EMBL" id="JBHMQV010000001">
    <property type="protein sequence ID" value="MFC0843148.1"/>
    <property type="molecule type" value="Genomic_DNA"/>
</dbReference>
<evidence type="ECO:0000256" key="1">
    <source>
        <dbReference type="SAM" id="SignalP"/>
    </source>
</evidence>
<dbReference type="InterPro" id="IPR036366">
    <property type="entry name" value="PGBDSf"/>
</dbReference>
<dbReference type="Proteomes" id="UP001589887">
    <property type="component" value="Unassembled WGS sequence"/>
</dbReference>
<name>A0ABV6TBH5_9ACTN</name>
<keyword evidence="4" id="KW-1185">Reference proteome</keyword>
<evidence type="ECO:0000259" key="2">
    <source>
        <dbReference type="Pfam" id="PF01471"/>
    </source>
</evidence>
<feature type="domain" description="Peptidoglycan binding-like" evidence="2">
    <location>
        <begin position="47"/>
        <end position="96"/>
    </location>
</feature>
<dbReference type="Gene3D" id="1.10.101.10">
    <property type="entry name" value="PGBD-like superfamily/PGBD"/>
    <property type="match status" value="1"/>
</dbReference>
<proteinExistence type="predicted"/>